<organism evidence="1 2">
    <name type="scientific">Scleroderma citrinum Foug A</name>
    <dbReference type="NCBI Taxonomy" id="1036808"/>
    <lineage>
        <taxon>Eukaryota</taxon>
        <taxon>Fungi</taxon>
        <taxon>Dikarya</taxon>
        <taxon>Basidiomycota</taxon>
        <taxon>Agaricomycotina</taxon>
        <taxon>Agaricomycetes</taxon>
        <taxon>Agaricomycetidae</taxon>
        <taxon>Boletales</taxon>
        <taxon>Sclerodermatineae</taxon>
        <taxon>Sclerodermataceae</taxon>
        <taxon>Scleroderma</taxon>
    </lineage>
</organism>
<evidence type="ECO:0000313" key="1">
    <source>
        <dbReference type="EMBL" id="KIM63472.1"/>
    </source>
</evidence>
<dbReference type="Proteomes" id="UP000053989">
    <property type="component" value="Unassembled WGS sequence"/>
</dbReference>
<sequence>MSKFTGSILQFMMNQSSWPRPLMDFNSQTQYSHKNFNANITRCTAINTVHIKHLDHIEMCADFTGIQGIGIQCEAVQDGDNHSSPTVDLIDNANSSLAEDSHGNDEAIDHEEDTLFTQILVDYIEEIYN</sequence>
<reference evidence="1 2" key="1">
    <citation type="submission" date="2014-04" db="EMBL/GenBank/DDBJ databases">
        <authorList>
            <consortium name="DOE Joint Genome Institute"/>
            <person name="Kuo A."/>
            <person name="Kohler A."/>
            <person name="Nagy L.G."/>
            <person name="Floudas D."/>
            <person name="Copeland A."/>
            <person name="Barry K.W."/>
            <person name="Cichocki N."/>
            <person name="Veneault-Fourrey C."/>
            <person name="LaButti K."/>
            <person name="Lindquist E.A."/>
            <person name="Lipzen A."/>
            <person name="Lundell T."/>
            <person name="Morin E."/>
            <person name="Murat C."/>
            <person name="Sun H."/>
            <person name="Tunlid A."/>
            <person name="Henrissat B."/>
            <person name="Grigoriev I.V."/>
            <person name="Hibbett D.S."/>
            <person name="Martin F."/>
            <person name="Nordberg H.P."/>
            <person name="Cantor M.N."/>
            <person name="Hua S.X."/>
        </authorList>
    </citation>
    <scope>NUCLEOTIDE SEQUENCE [LARGE SCALE GENOMIC DNA]</scope>
    <source>
        <strain evidence="1 2">Foug A</strain>
    </source>
</reference>
<gene>
    <name evidence="1" type="ORF">SCLCIDRAFT_24151</name>
</gene>
<dbReference type="HOGENOM" id="CLU_1950092_0_0_1"/>
<name>A0A0C3AET9_9AGAM</name>
<keyword evidence="2" id="KW-1185">Reference proteome</keyword>
<evidence type="ECO:0000313" key="2">
    <source>
        <dbReference type="Proteomes" id="UP000053989"/>
    </source>
</evidence>
<dbReference type="InParanoid" id="A0A0C3AET9"/>
<reference evidence="2" key="2">
    <citation type="submission" date="2015-01" db="EMBL/GenBank/DDBJ databases">
        <title>Evolutionary Origins and Diversification of the Mycorrhizal Mutualists.</title>
        <authorList>
            <consortium name="DOE Joint Genome Institute"/>
            <consortium name="Mycorrhizal Genomics Consortium"/>
            <person name="Kohler A."/>
            <person name="Kuo A."/>
            <person name="Nagy L.G."/>
            <person name="Floudas D."/>
            <person name="Copeland A."/>
            <person name="Barry K.W."/>
            <person name="Cichocki N."/>
            <person name="Veneault-Fourrey C."/>
            <person name="LaButti K."/>
            <person name="Lindquist E.A."/>
            <person name="Lipzen A."/>
            <person name="Lundell T."/>
            <person name="Morin E."/>
            <person name="Murat C."/>
            <person name="Riley R."/>
            <person name="Ohm R."/>
            <person name="Sun H."/>
            <person name="Tunlid A."/>
            <person name="Henrissat B."/>
            <person name="Grigoriev I.V."/>
            <person name="Hibbett D.S."/>
            <person name="Martin F."/>
        </authorList>
    </citation>
    <scope>NUCLEOTIDE SEQUENCE [LARGE SCALE GENOMIC DNA]</scope>
    <source>
        <strain evidence="2">Foug A</strain>
    </source>
</reference>
<accession>A0A0C3AET9</accession>
<proteinExistence type="predicted"/>
<protein>
    <submittedName>
        <fullName evidence="1">Uncharacterized protein</fullName>
    </submittedName>
</protein>
<dbReference type="AlphaFoldDB" id="A0A0C3AET9"/>
<dbReference type="EMBL" id="KN822034">
    <property type="protein sequence ID" value="KIM63472.1"/>
    <property type="molecule type" value="Genomic_DNA"/>
</dbReference>